<dbReference type="SMR" id="A0A482WR33"/>
<proteinExistence type="predicted"/>
<evidence type="ECO:0000256" key="1">
    <source>
        <dbReference type="SAM" id="MobiDB-lite"/>
    </source>
</evidence>
<reference evidence="2 3" key="1">
    <citation type="journal article" date="2017" name="Gigascience">
        <title>Genome sequence of the small brown planthopper, Laodelphax striatellus.</title>
        <authorList>
            <person name="Zhu J."/>
            <person name="Jiang F."/>
            <person name="Wang X."/>
            <person name="Yang P."/>
            <person name="Bao Y."/>
            <person name="Zhao W."/>
            <person name="Wang W."/>
            <person name="Lu H."/>
            <person name="Wang Q."/>
            <person name="Cui N."/>
            <person name="Li J."/>
            <person name="Chen X."/>
            <person name="Luo L."/>
            <person name="Yu J."/>
            <person name="Kang L."/>
            <person name="Cui F."/>
        </authorList>
    </citation>
    <scope>NUCLEOTIDE SEQUENCE [LARGE SCALE GENOMIC DNA]</scope>
    <source>
        <strain evidence="2">Lst14</strain>
    </source>
</reference>
<dbReference type="AlphaFoldDB" id="A0A482WR33"/>
<organism evidence="2 3">
    <name type="scientific">Laodelphax striatellus</name>
    <name type="common">Small brown planthopper</name>
    <name type="synonym">Delphax striatella</name>
    <dbReference type="NCBI Taxonomy" id="195883"/>
    <lineage>
        <taxon>Eukaryota</taxon>
        <taxon>Metazoa</taxon>
        <taxon>Ecdysozoa</taxon>
        <taxon>Arthropoda</taxon>
        <taxon>Hexapoda</taxon>
        <taxon>Insecta</taxon>
        <taxon>Pterygota</taxon>
        <taxon>Neoptera</taxon>
        <taxon>Paraneoptera</taxon>
        <taxon>Hemiptera</taxon>
        <taxon>Auchenorrhyncha</taxon>
        <taxon>Fulgoroidea</taxon>
        <taxon>Delphacidae</taxon>
        <taxon>Criomorphinae</taxon>
        <taxon>Laodelphax</taxon>
    </lineage>
</organism>
<dbReference type="EMBL" id="QKKF02027185">
    <property type="protein sequence ID" value="RZF35973.1"/>
    <property type="molecule type" value="Genomic_DNA"/>
</dbReference>
<dbReference type="Proteomes" id="UP000291343">
    <property type="component" value="Unassembled WGS sequence"/>
</dbReference>
<accession>A0A482WR33</accession>
<sequence length="85" mass="10308">METEEITKLVDGIYKRGRERVGEEVEKERGKVVEKGEVMIGEVEEKMEKKKKKKKKMKMMKKGKRKKRQKKKQKKKRRTENVEEE</sequence>
<evidence type="ECO:0000313" key="3">
    <source>
        <dbReference type="Proteomes" id="UP000291343"/>
    </source>
</evidence>
<feature type="region of interest" description="Disordered" evidence="1">
    <location>
        <begin position="45"/>
        <end position="85"/>
    </location>
</feature>
<protein>
    <submittedName>
        <fullName evidence="2">Uncharacterized protein</fullName>
    </submittedName>
</protein>
<comment type="caution">
    <text evidence="2">The sequence shown here is derived from an EMBL/GenBank/DDBJ whole genome shotgun (WGS) entry which is preliminary data.</text>
</comment>
<dbReference type="InParanoid" id="A0A482WR33"/>
<gene>
    <name evidence="2" type="ORF">LSTR_LSTR005386</name>
</gene>
<keyword evidence="3" id="KW-1185">Reference proteome</keyword>
<name>A0A482WR33_LAOST</name>
<feature type="compositionally biased region" description="Basic residues" evidence="1">
    <location>
        <begin position="49"/>
        <end position="78"/>
    </location>
</feature>
<evidence type="ECO:0000313" key="2">
    <source>
        <dbReference type="EMBL" id="RZF35973.1"/>
    </source>
</evidence>